<keyword evidence="2" id="KW-0812">Transmembrane</keyword>
<feature type="domain" description="Predicted membrane protein YciQ-like C-terminal" evidence="5">
    <location>
        <begin position="437"/>
        <end position="565"/>
    </location>
</feature>
<feature type="transmembrane region" description="Helical" evidence="2">
    <location>
        <begin position="481"/>
        <end position="502"/>
    </location>
</feature>
<evidence type="ECO:0000259" key="5">
    <source>
        <dbReference type="Pfam" id="PF20990"/>
    </source>
</evidence>
<feature type="signal peptide" evidence="3">
    <location>
        <begin position="1"/>
        <end position="24"/>
    </location>
</feature>
<dbReference type="EMBL" id="FORF01000001">
    <property type="protein sequence ID" value="SFI36581.1"/>
    <property type="molecule type" value="Genomic_DNA"/>
</dbReference>
<feature type="transmembrane region" description="Helical" evidence="2">
    <location>
        <begin position="240"/>
        <end position="259"/>
    </location>
</feature>
<feature type="transmembrane region" description="Helical" evidence="2">
    <location>
        <begin position="450"/>
        <end position="475"/>
    </location>
</feature>
<evidence type="ECO:0000256" key="2">
    <source>
        <dbReference type="SAM" id="Phobius"/>
    </source>
</evidence>
<evidence type="ECO:0000256" key="3">
    <source>
        <dbReference type="SAM" id="SignalP"/>
    </source>
</evidence>
<gene>
    <name evidence="6" type="ORF">SAMN03080618_00254</name>
</gene>
<feature type="transmembrane region" description="Helical" evidence="2">
    <location>
        <begin position="419"/>
        <end position="438"/>
    </location>
</feature>
<name>A0A1I3HLM5_9HYPH</name>
<dbReference type="Pfam" id="PF20990">
    <property type="entry name" value="DUF2207_C"/>
    <property type="match status" value="2"/>
</dbReference>
<feature type="domain" description="Predicted membrane protein YciQ-like C-terminal" evidence="5">
    <location>
        <begin position="278"/>
        <end position="436"/>
    </location>
</feature>
<reference evidence="7" key="1">
    <citation type="submission" date="2016-10" db="EMBL/GenBank/DDBJ databases">
        <authorList>
            <person name="Varghese N."/>
            <person name="Submissions S."/>
        </authorList>
    </citation>
    <scope>NUCLEOTIDE SEQUENCE [LARGE SCALE GENOMIC DNA]</scope>
    <source>
        <strain evidence="7">DSM 21857</strain>
    </source>
</reference>
<sequence>MSFLARLLVATAFVVLGFAAPSGAAEQIRAFHADIDVHANGTLSVTEKITVNAEGTRISRGIFRDIPLRYEDAQGKIREVGLDVVSVLRDGRPEPFATERSSGVLRIRIGDGDVRLTPGVYTYEIAYDTTRQIRFFEDHDELYWNVTGNVWEFPIRQASAQVTLPRGAKATDVTYYTGRYGSREQDASARMLANGNSILFQTTRPLSQREGLTVVVAFPKGVVAPPSAADESAEWWRDNAGLFAGGFGFLIVTLFYLWAWRRVGRDPPEEIVVPRWTAPDGVSPALANYIEKRGFRGEGWDAFSASIIDLAVKGHLEIEQPGRNLTIRRKGDGTPSGLGVGQRAILNAIPHDGDALAVDKAHGETVQAVGTSFRQAMETEHRNKFYRHNPLYIVFGLFLSVVSMLAMAVLGAIDEETLAVLFMAVVPSVVIAIIAVKVGRSFRSASSLRARIMSVLGAAFVGFIGLNMLGGVLAVLTDLDFHPAILGIVAGMLIVNLLFFLIMGAPTPIGQKLSAQVAGLKQYLTLAEKDRMNMQGAPTMSPQHFETLLPYAVALGVEKPWSRTFDAWLASAAAAGAAAGYVGPSWYHGSDFGGGRIGKSLGDVAGSLASSLTASLPAPKSSSSGFSSGSGGGGFSGGGGGGGGGGGW</sequence>
<proteinExistence type="predicted"/>
<evidence type="ECO:0000256" key="1">
    <source>
        <dbReference type="SAM" id="MobiDB-lite"/>
    </source>
</evidence>
<dbReference type="STRING" id="1121003.SAMN03080618_00254"/>
<evidence type="ECO:0000259" key="4">
    <source>
        <dbReference type="Pfam" id="PF09972"/>
    </source>
</evidence>
<dbReference type="InterPro" id="IPR048389">
    <property type="entry name" value="YciQ-like_C"/>
</dbReference>
<feature type="chain" id="PRO_5017345391" evidence="3">
    <location>
        <begin position="25"/>
        <end position="648"/>
    </location>
</feature>
<feature type="transmembrane region" description="Helical" evidence="2">
    <location>
        <begin position="391"/>
        <end position="413"/>
    </location>
</feature>
<evidence type="ECO:0000313" key="7">
    <source>
        <dbReference type="Proteomes" id="UP000242763"/>
    </source>
</evidence>
<accession>A0A1I3HLM5</accession>
<feature type="region of interest" description="Disordered" evidence="1">
    <location>
        <begin position="616"/>
        <end position="648"/>
    </location>
</feature>
<feature type="compositionally biased region" description="Gly residues" evidence="1">
    <location>
        <begin position="628"/>
        <end position="648"/>
    </location>
</feature>
<dbReference type="RefSeq" id="WP_091517680.1">
    <property type="nucleotide sequence ID" value="NZ_FORF01000001.1"/>
</dbReference>
<feature type="compositionally biased region" description="Low complexity" evidence="1">
    <location>
        <begin position="616"/>
        <end position="627"/>
    </location>
</feature>
<keyword evidence="2" id="KW-0472">Membrane</keyword>
<keyword evidence="7" id="KW-1185">Reference proteome</keyword>
<evidence type="ECO:0000313" key="6">
    <source>
        <dbReference type="EMBL" id="SFI36581.1"/>
    </source>
</evidence>
<dbReference type="OrthoDB" id="9767603at2"/>
<dbReference type="InterPro" id="IPR018702">
    <property type="entry name" value="DUF2207"/>
</dbReference>
<keyword evidence="2" id="KW-1133">Transmembrane helix</keyword>
<organism evidence="6 7">
    <name type="scientific">Aquamicrobium aerolatum DSM 21857</name>
    <dbReference type="NCBI Taxonomy" id="1121003"/>
    <lineage>
        <taxon>Bacteria</taxon>
        <taxon>Pseudomonadati</taxon>
        <taxon>Pseudomonadota</taxon>
        <taxon>Alphaproteobacteria</taxon>
        <taxon>Hyphomicrobiales</taxon>
        <taxon>Phyllobacteriaceae</taxon>
        <taxon>Aerobium</taxon>
    </lineage>
</organism>
<dbReference type="AlphaFoldDB" id="A0A1I3HLM5"/>
<protein>
    <submittedName>
        <fullName evidence="6">Predicted membrane protein</fullName>
    </submittedName>
</protein>
<dbReference type="Proteomes" id="UP000242763">
    <property type="component" value="Unassembled WGS sequence"/>
</dbReference>
<dbReference type="Pfam" id="PF09972">
    <property type="entry name" value="DUF2207"/>
    <property type="match status" value="1"/>
</dbReference>
<keyword evidence="3" id="KW-0732">Signal</keyword>
<feature type="domain" description="DUF2207" evidence="4">
    <location>
        <begin position="28"/>
        <end position="218"/>
    </location>
</feature>